<keyword evidence="3" id="KW-0378">Hydrolase</keyword>
<comment type="caution">
    <text evidence="3">The sequence shown here is derived from an EMBL/GenBank/DDBJ whole genome shotgun (WGS) entry which is preliminary data.</text>
</comment>
<feature type="transmembrane region" description="Helical" evidence="1">
    <location>
        <begin position="9"/>
        <end position="29"/>
    </location>
</feature>
<dbReference type="InterPro" id="IPR042150">
    <property type="entry name" value="MmRce1-like"/>
</dbReference>
<feature type="transmembrane region" description="Helical" evidence="1">
    <location>
        <begin position="289"/>
        <end position="310"/>
    </location>
</feature>
<reference evidence="4" key="1">
    <citation type="journal article" date="2019" name="Int. J. Syst. Evol. Microbiol.">
        <title>The Global Catalogue of Microorganisms (GCM) 10K type strain sequencing project: providing services to taxonomists for standard genome sequencing and annotation.</title>
        <authorList>
            <consortium name="The Broad Institute Genomics Platform"/>
            <consortium name="The Broad Institute Genome Sequencing Center for Infectious Disease"/>
            <person name="Wu L."/>
            <person name="Ma J."/>
        </authorList>
    </citation>
    <scope>NUCLEOTIDE SEQUENCE [LARGE SCALE GENOMIC DNA]</scope>
    <source>
        <strain evidence="4">CCUG 62982</strain>
    </source>
</reference>
<feature type="transmembrane region" description="Helical" evidence="1">
    <location>
        <begin position="197"/>
        <end position="214"/>
    </location>
</feature>
<evidence type="ECO:0000259" key="2">
    <source>
        <dbReference type="Pfam" id="PF02517"/>
    </source>
</evidence>
<dbReference type="InterPro" id="IPR003675">
    <property type="entry name" value="Rce1/LyrA-like_dom"/>
</dbReference>
<keyword evidence="4" id="KW-1185">Reference proteome</keyword>
<dbReference type="EC" id="3.4.-.-" evidence="3"/>
<organism evidence="3 4">
    <name type="scientific">Sphingomonas canadensis</name>
    <dbReference type="NCBI Taxonomy" id="1219257"/>
    <lineage>
        <taxon>Bacteria</taxon>
        <taxon>Pseudomonadati</taxon>
        <taxon>Pseudomonadota</taxon>
        <taxon>Alphaproteobacteria</taxon>
        <taxon>Sphingomonadales</taxon>
        <taxon>Sphingomonadaceae</taxon>
        <taxon>Sphingomonas</taxon>
    </lineage>
</organism>
<feature type="transmembrane region" description="Helical" evidence="1">
    <location>
        <begin position="75"/>
        <end position="95"/>
    </location>
</feature>
<sequence length="322" mass="34062">MPNGFRRFAVFYGWTFAIPLILALLFAYYPDPFFPLHGGPFKFVELLQQTMANSGVTMRGGALIPLLSAVSSEPVLVIAAMGSIIPALVAIGVAAKYGGGPAVRALLARLRPWIGVGARSGLRSWLLLFVSLFALQLIVFAAQSMLTGTFGWTVKFNPALQTSAVLLLLLEAFFLNQGGLLEELGFRGYALPALQEVMSPIKAALLLGFAWAIWHVSRDILFATPSQMGFALYLLAYLPLFAIWCIGGSIVMAYFVNRTGGSALAAIAVHGFLNDGALVSGVVEGGNPAGALIVRALVVGLAGLFVFVMAGPQLGRRDAAGA</sequence>
<accession>A0ABW3HAD8</accession>
<dbReference type="PANTHER" id="PTHR35797">
    <property type="entry name" value="PROTEASE-RELATED"/>
    <property type="match status" value="1"/>
</dbReference>
<feature type="domain" description="CAAX prenyl protease 2/Lysostaphin resistance protein A-like" evidence="2">
    <location>
        <begin position="174"/>
        <end position="274"/>
    </location>
</feature>
<evidence type="ECO:0000256" key="1">
    <source>
        <dbReference type="SAM" id="Phobius"/>
    </source>
</evidence>
<name>A0ABW3HAD8_9SPHN</name>
<dbReference type="Pfam" id="PF02517">
    <property type="entry name" value="Rce1-like"/>
    <property type="match status" value="1"/>
</dbReference>
<protein>
    <submittedName>
        <fullName evidence="3">CPBP family intramembrane glutamic endopeptidase</fullName>
        <ecNumber evidence="3">3.4.-.-</ecNumber>
    </submittedName>
</protein>
<gene>
    <name evidence="3" type="ORF">ACFQ1E_13705</name>
</gene>
<dbReference type="GO" id="GO:0016787">
    <property type="term" value="F:hydrolase activity"/>
    <property type="evidence" value="ECO:0007669"/>
    <property type="project" value="UniProtKB-KW"/>
</dbReference>
<keyword evidence="1" id="KW-1133">Transmembrane helix</keyword>
<dbReference type="RefSeq" id="WP_264944810.1">
    <property type="nucleotide sequence ID" value="NZ_JAPDRA010000006.1"/>
</dbReference>
<keyword evidence="1" id="KW-0472">Membrane</keyword>
<dbReference type="EMBL" id="JBHTJG010000006">
    <property type="protein sequence ID" value="MFD0947400.1"/>
    <property type="molecule type" value="Genomic_DNA"/>
</dbReference>
<proteinExistence type="predicted"/>
<dbReference type="Proteomes" id="UP001596977">
    <property type="component" value="Unassembled WGS sequence"/>
</dbReference>
<evidence type="ECO:0000313" key="4">
    <source>
        <dbReference type="Proteomes" id="UP001596977"/>
    </source>
</evidence>
<keyword evidence="1" id="KW-0812">Transmembrane</keyword>
<feature type="transmembrane region" description="Helical" evidence="1">
    <location>
        <begin position="158"/>
        <end position="176"/>
    </location>
</feature>
<feature type="transmembrane region" description="Helical" evidence="1">
    <location>
        <begin position="234"/>
        <end position="256"/>
    </location>
</feature>
<evidence type="ECO:0000313" key="3">
    <source>
        <dbReference type="EMBL" id="MFD0947400.1"/>
    </source>
</evidence>
<dbReference type="PANTHER" id="PTHR35797:SF1">
    <property type="entry name" value="PROTEASE"/>
    <property type="match status" value="1"/>
</dbReference>
<feature type="transmembrane region" description="Helical" evidence="1">
    <location>
        <begin position="125"/>
        <end position="146"/>
    </location>
</feature>